<comment type="caution">
    <text evidence="1">The sequence shown here is derived from an EMBL/GenBank/DDBJ whole genome shotgun (WGS) entry which is preliminary data.</text>
</comment>
<proteinExistence type="predicted"/>
<dbReference type="Proteomes" id="UP000091857">
    <property type="component" value="Chromosome 13"/>
</dbReference>
<dbReference type="EMBL" id="CM004399">
    <property type="protein sequence ID" value="KAG8641035.1"/>
    <property type="molecule type" value="Genomic_DNA"/>
</dbReference>
<gene>
    <name evidence="1" type="ORF">MANES_13G097101v8</name>
</gene>
<organism evidence="1 2">
    <name type="scientific">Manihot esculenta</name>
    <name type="common">Cassava</name>
    <name type="synonym">Jatropha manihot</name>
    <dbReference type="NCBI Taxonomy" id="3983"/>
    <lineage>
        <taxon>Eukaryota</taxon>
        <taxon>Viridiplantae</taxon>
        <taxon>Streptophyta</taxon>
        <taxon>Embryophyta</taxon>
        <taxon>Tracheophyta</taxon>
        <taxon>Spermatophyta</taxon>
        <taxon>Magnoliopsida</taxon>
        <taxon>eudicotyledons</taxon>
        <taxon>Gunneridae</taxon>
        <taxon>Pentapetalae</taxon>
        <taxon>rosids</taxon>
        <taxon>fabids</taxon>
        <taxon>Malpighiales</taxon>
        <taxon>Euphorbiaceae</taxon>
        <taxon>Crotonoideae</taxon>
        <taxon>Manihoteae</taxon>
        <taxon>Manihot</taxon>
    </lineage>
</organism>
<sequence>MQRCTITITLVLEPWATLFSVNHYAACTFVTNCFLSFLCRGYTSLHCLYPFTLQGGFTDLVLSNPARKLSFKLTGVDRLRASLMSGEGDILSCAENNGVSAQDTLIGKGLNQPSGIELQPDGIGFGKLSAEITPTTTAFSPNDDEYDLDRPTDGFASISEAIEDIHQGKLVIVVDNEDRENAGDIIMAASKATPEAMAFIVKHGTGIVCVSMKGEDLERLELPLMVTQKENEEKLC</sequence>
<evidence type="ECO:0000313" key="2">
    <source>
        <dbReference type="Proteomes" id="UP000091857"/>
    </source>
</evidence>
<evidence type="ECO:0000313" key="1">
    <source>
        <dbReference type="EMBL" id="KAG8641035.1"/>
    </source>
</evidence>
<reference evidence="2" key="1">
    <citation type="journal article" date="2016" name="Nat. Biotechnol.">
        <title>Sequencing wild and cultivated cassava and related species reveals extensive interspecific hybridization and genetic diversity.</title>
        <authorList>
            <person name="Bredeson J.V."/>
            <person name="Lyons J.B."/>
            <person name="Prochnik S.E."/>
            <person name="Wu G.A."/>
            <person name="Ha C.M."/>
            <person name="Edsinger-Gonzales E."/>
            <person name="Grimwood J."/>
            <person name="Schmutz J."/>
            <person name="Rabbi I.Y."/>
            <person name="Egesi C."/>
            <person name="Nauluvula P."/>
            <person name="Lebot V."/>
            <person name="Ndunguru J."/>
            <person name="Mkamilo G."/>
            <person name="Bart R.S."/>
            <person name="Setter T.L."/>
            <person name="Gleadow R.M."/>
            <person name="Kulakow P."/>
            <person name="Ferguson M.E."/>
            <person name="Rounsley S."/>
            <person name="Rokhsar D.S."/>
        </authorList>
    </citation>
    <scope>NUCLEOTIDE SEQUENCE [LARGE SCALE GENOMIC DNA]</scope>
    <source>
        <strain evidence="2">cv. AM560-2</strain>
    </source>
</reference>
<protein>
    <submittedName>
        <fullName evidence="1">Uncharacterized protein</fullName>
    </submittedName>
</protein>
<keyword evidence="2" id="KW-1185">Reference proteome</keyword>
<name>A0ACB7GLC3_MANES</name>
<accession>A0ACB7GLC3</accession>